<proteinExistence type="predicted"/>
<evidence type="ECO:0000313" key="1">
    <source>
        <dbReference type="EMBL" id="EPZ34225.1"/>
    </source>
</evidence>
<dbReference type="AlphaFoldDB" id="A0A075AVQ5"/>
<keyword evidence="2" id="KW-1185">Reference proteome</keyword>
<protein>
    <submittedName>
        <fullName evidence="1">Uncharacterized protein</fullName>
    </submittedName>
</protein>
<dbReference type="EMBL" id="KE560971">
    <property type="protein sequence ID" value="EPZ34225.1"/>
    <property type="molecule type" value="Genomic_DNA"/>
</dbReference>
<dbReference type="HOGENOM" id="CLU_2813844_0_0_1"/>
<dbReference type="Proteomes" id="UP000030755">
    <property type="component" value="Unassembled WGS sequence"/>
</dbReference>
<reference evidence="1 2" key="1">
    <citation type="journal article" date="2013" name="Curr. Biol.">
        <title>Shared signatures of parasitism and phylogenomics unite Cryptomycota and microsporidia.</title>
        <authorList>
            <person name="James T.Y."/>
            <person name="Pelin A."/>
            <person name="Bonen L."/>
            <person name="Ahrendt S."/>
            <person name="Sain D."/>
            <person name="Corradi N."/>
            <person name="Stajich J.E."/>
        </authorList>
    </citation>
    <scope>NUCLEOTIDE SEQUENCE [LARGE SCALE GENOMIC DNA]</scope>
    <source>
        <strain evidence="1 2">CSF55</strain>
    </source>
</reference>
<sequence>MINKLWKAKRENTVLGRTNALTRDNKVIGYMERLLYNDEQISFKDKMWNGIRVIDVFSKGTILYRKI</sequence>
<evidence type="ECO:0000313" key="2">
    <source>
        <dbReference type="Proteomes" id="UP000030755"/>
    </source>
</evidence>
<name>A0A075AVQ5_ROZAC</name>
<gene>
    <name evidence="1" type="ORF">O9G_001838</name>
</gene>
<accession>A0A075AVQ5</accession>
<organism evidence="1 2">
    <name type="scientific">Rozella allomycis (strain CSF55)</name>
    <dbReference type="NCBI Taxonomy" id="988480"/>
    <lineage>
        <taxon>Eukaryota</taxon>
        <taxon>Fungi</taxon>
        <taxon>Fungi incertae sedis</taxon>
        <taxon>Cryptomycota</taxon>
        <taxon>Cryptomycota incertae sedis</taxon>
        <taxon>Rozella</taxon>
    </lineage>
</organism>